<accession>A0A2G5EAE8</accession>
<organism evidence="1 2">
    <name type="scientific">Aquilegia coerulea</name>
    <name type="common">Rocky mountain columbine</name>
    <dbReference type="NCBI Taxonomy" id="218851"/>
    <lineage>
        <taxon>Eukaryota</taxon>
        <taxon>Viridiplantae</taxon>
        <taxon>Streptophyta</taxon>
        <taxon>Embryophyta</taxon>
        <taxon>Tracheophyta</taxon>
        <taxon>Spermatophyta</taxon>
        <taxon>Magnoliopsida</taxon>
        <taxon>Ranunculales</taxon>
        <taxon>Ranunculaceae</taxon>
        <taxon>Thalictroideae</taxon>
        <taxon>Aquilegia</taxon>
    </lineage>
</organism>
<reference evidence="1 2" key="1">
    <citation type="submission" date="2017-09" db="EMBL/GenBank/DDBJ databases">
        <title>WGS assembly of Aquilegia coerulea Goldsmith.</title>
        <authorList>
            <person name="Hodges S."/>
            <person name="Kramer E."/>
            <person name="Nordborg M."/>
            <person name="Tomkins J."/>
            <person name="Borevitz J."/>
            <person name="Derieg N."/>
            <person name="Yan J."/>
            <person name="Mihaltcheva S."/>
            <person name="Hayes R.D."/>
            <person name="Rokhsar D."/>
        </authorList>
    </citation>
    <scope>NUCLEOTIDE SEQUENCE [LARGE SCALE GENOMIC DNA]</scope>
    <source>
        <strain evidence="2">cv. Goldsmith</strain>
    </source>
</reference>
<dbReference type="EMBL" id="KZ305027">
    <property type="protein sequence ID" value="PIA52729.1"/>
    <property type="molecule type" value="Genomic_DNA"/>
</dbReference>
<dbReference type="OrthoDB" id="1097853at2759"/>
<dbReference type="Proteomes" id="UP000230069">
    <property type="component" value="Unassembled WGS sequence"/>
</dbReference>
<dbReference type="InParanoid" id="A0A2G5EAE8"/>
<sequence length="118" mass="13877">MEESRDLRRSRSGYEFLAIETPTRTFESKPKVIRSLTMKLFGRTEKKDKVPAELGSTSQVKEKKKVGKISHPIFNMQLQDARGRKKAMKNPEFLRYMEYVKERGRWDAESNSPAIYFK</sequence>
<proteinExistence type="predicted"/>
<keyword evidence="2" id="KW-1185">Reference proteome</keyword>
<dbReference type="FunCoup" id="A0A2G5EAE8">
    <property type="interactions" value="121"/>
</dbReference>
<dbReference type="AlphaFoldDB" id="A0A2G5EAE8"/>
<protein>
    <submittedName>
        <fullName evidence="1">Uncharacterized protein</fullName>
    </submittedName>
</protein>
<dbReference type="PANTHER" id="PTHR35291:SF3">
    <property type="entry name" value="PROTEIN SHROOM-LIKE"/>
    <property type="match status" value="1"/>
</dbReference>
<evidence type="ECO:0000313" key="2">
    <source>
        <dbReference type="Proteomes" id="UP000230069"/>
    </source>
</evidence>
<gene>
    <name evidence="1" type="ORF">AQUCO_01000535v1</name>
</gene>
<name>A0A2G5EAE8_AQUCA</name>
<evidence type="ECO:0000313" key="1">
    <source>
        <dbReference type="EMBL" id="PIA52729.1"/>
    </source>
</evidence>
<dbReference type="PANTHER" id="PTHR35291">
    <property type="entry name" value="PROTEIN SHROOM-LIKE"/>
    <property type="match status" value="1"/>
</dbReference>